<keyword evidence="1" id="KW-1133">Transmembrane helix</keyword>
<dbReference type="EMBL" id="CP137892">
    <property type="protein sequence ID" value="WPC03861.1"/>
    <property type="molecule type" value="Genomic_DNA"/>
</dbReference>
<keyword evidence="3" id="KW-1185">Reference proteome</keyword>
<dbReference type="Proteomes" id="UP001305928">
    <property type="component" value="Chromosome"/>
</dbReference>
<keyword evidence="1" id="KW-0472">Membrane</keyword>
<feature type="transmembrane region" description="Helical" evidence="1">
    <location>
        <begin position="12"/>
        <end position="33"/>
    </location>
</feature>
<dbReference type="RefSeq" id="WP_318642546.1">
    <property type="nucleotide sequence ID" value="NZ_CP137892.1"/>
</dbReference>
<evidence type="ECO:0000313" key="2">
    <source>
        <dbReference type="EMBL" id="WPC03861.1"/>
    </source>
</evidence>
<protein>
    <recommendedName>
        <fullName evidence="4">DUF4386 family protein</fullName>
    </recommendedName>
</protein>
<proteinExistence type="predicted"/>
<reference evidence="2 3" key="1">
    <citation type="submission" date="2023-11" db="EMBL/GenBank/DDBJ databases">
        <title>Complete genome of Pseudomonas benzenivorans BA3361.</title>
        <authorList>
            <person name="Shin S.Y."/>
            <person name="Song J."/>
            <person name="Kang H."/>
        </authorList>
    </citation>
    <scope>NUCLEOTIDE SEQUENCE [LARGE SCALE GENOMIC DNA]</scope>
    <source>
        <strain evidence="2 3">HNIBRBA3361</strain>
    </source>
</reference>
<feature type="transmembrane region" description="Helical" evidence="1">
    <location>
        <begin position="204"/>
        <end position="225"/>
    </location>
</feature>
<feature type="transmembrane region" description="Helical" evidence="1">
    <location>
        <begin position="178"/>
        <end position="198"/>
    </location>
</feature>
<feature type="transmembrane region" description="Helical" evidence="1">
    <location>
        <begin position="57"/>
        <end position="82"/>
    </location>
</feature>
<evidence type="ECO:0000313" key="3">
    <source>
        <dbReference type="Proteomes" id="UP001305928"/>
    </source>
</evidence>
<organism evidence="2 3">
    <name type="scientific">Pseudomonas benzenivorans</name>
    <dbReference type="NCBI Taxonomy" id="556533"/>
    <lineage>
        <taxon>Bacteria</taxon>
        <taxon>Pseudomonadati</taxon>
        <taxon>Pseudomonadota</taxon>
        <taxon>Gammaproteobacteria</taxon>
        <taxon>Pseudomonadales</taxon>
        <taxon>Pseudomonadaceae</taxon>
        <taxon>Pseudomonas</taxon>
    </lineage>
</organism>
<gene>
    <name evidence="2" type="ORF">SBP02_13850</name>
</gene>
<evidence type="ECO:0008006" key="4">
    <source>
        <dbReference type="Google" id="ProtNLM"/>
    </source>
</evidence>
<sequence>MNANSREVVQLTAWAAILGGIFAYLNVGFMLVVTQGDMNLSLQGTYMLTASAQVREFFRWSMLADVLGFYLPLLIIGGYFWASFRDRAGVLGDMAVLAIVVYVILGVAGASLQLAVLNPLASLHGEGGEAAKAAAEAAWTSIATASQKGLWWCEGPVVLFWGLIVGKQLKDAGWGKSILWPLSIVGWCFGLFFVSGFFQSLAVLTNLLLVVVVLIFPLWLLMFGAQLLRGPKLRLADQLS</sequence>
<evidence type="ECO:0000256" key="1">
    <source>
        <dbReference type="SAM" id="Phobius"/>
    </source>
</evidence>
<accession>A0ABZ0PSI5</accession>
<keyword evidence="1" id="KW-0812">Transmembrane</keyword>
<feature type="transmembrane region" description="Helical" evidence="1">
    <location>
        <begin position="94"/>
        <end position="116"/>
    </location>
</feature>
<name>A0ABZ0PSI5_9PSED</name>